<dbReference type="PANTHER" id="PTHR11351:SF33">
    <property type="entry name" value="DELTA-9 FATTY ACID DESATURASE, DESA"/>
    <property type="match status" value="1"/>
</dbReference>
<evidence type="ECO:0000256" key="3">
    <source>
        <dbReference type="ARBA" id="ARBA00022692"/>
    </source>
</evidence>
<feature type="transmembrane region" description="Helical" evidence="10">
    <location>
        <begin position="191"/>
        <end position="210"/>
    </location>
</feature>
<keyword evidence="7" id="KW-0408">Iron</keyword>
<evidence type="ECO:0000313" key="13">
    <source>
        <dbReference type="Proteomes" id="UP000176705"/>
    </source>
</evidence>
<dbReference type="AlphaFoldDB" id="A0A1G2LEY0"/>
<feature type="transmembrane region" description="Helical" evidence="10">
    <location>
        <begin position="12"/>
        <end position="31"/>
    </location>
</feature>
<organism evidence="12 13">
    <name type="scientific">Candidatus Sungbacteria bacterium RIFCSPLOWO2_01_FULL_59_16</name>
    <dbReference type="NCBI Taxonomy" id="1802280"/>
    <lineage>
        <taxon>Bacteria</taxon>
        <taxon>Candidatus Sungiibacteriota</taxon>
    </lineage>
</organism>
<keyword evidence="3 10" id="KW-0812">Transmembrane</keyword>
<comment type="similarity">
    <text evidence="2">Belongs to the fatty acid desaturase type 2 family.</text>
</comment>
<gene>
    <name evidence="12" type="ORF">A3B37_02360</name>
</gene>
<feature type="transmembrane region" description="Helical" evidence="10">
    <location>
        <begin position="37"/>
        <end position="59"/>
    </location>
</feature>
<evidence type="ECO:0000256" key="6">
    <source>
        <dbReference type="ARBA" id="ARBA00023002"/>
    </source>
</evidence>
<keyword evidence="6" id="KW-0560">Oxidoreductase</keyword>
<keyword evidence="5 10" id="KW-1133">Transmembrane helix</keyword>
<comment type="caution">
    <text evidence="12">The sequence shown here is derived from an EMBL/GenBank/DDBJ whole genome shotgun (WGS) entry which is preliminary data.</text>
</comment>
<dbReference type="Proteomes" id="UP000176705">
    <property type="component" value="Unassembled WGS sequence"/>
</dbReference>
<dbReference type="PRINTS" id="PR00075">
    <property type="entry name" value="FACDDSATRASE"/>
</dbReference>
<dbReference type="InterPro" id="IPR015876">
    <property type="entry name" value="Acyl-CoA_DS"/>
</dbReference>
<evidence type="ECO:0000256" key="2">
    <source>
        <dbReference type="ARBA" id="ARBA00008749"/>
    </source>
</evidence>
<evidence type="ECO:0000256" key="5">
    <source>
        <dbReference type="ARBA" id="ARBA00022989"/>
    </source>
</evidence>
<dbReference type="Pfam" id="PF00487">
    <property type="entry name" value="FA_desaturase"/>
    <property type="match status" value="1"/>
</dbReference>
<evidence type="ECO:0000256" key="8">
    <source>
        <dbReference type="ARBA" id="ARBA00023098"/>
    </source>
</evidence>
<evidence type="ECO:0000256" key="4">
    <source>
        <dbReference type="ARBA" id="ARBA00022832"/>
    </source>
</evidence>
<evidence type="ECO:0000256" key="1">
    <source>
        <dbReference type="ARBA" id="ARBA00004141"/>
    </source>
</evidence>
<keyword evidence="8" id="KW-0443">Lipid metabolism</keyword>
<dbReference type="InterPro" id="IPR005804">
    <property type="entry name" value="FA_desaturase_dom"/>
</dbReference>
<comment type="subcellular location">
    <subcellularLocation>
        <location evidence="1">Membrane</location>
        <topology evidence="1">Multi-pass membrane protein</topology>
    </subcellularLocation>
</comment>
<proteinExistence type="inferred from homology"/>
<dbReference type="GO" id="GO:0016020">
    <property type="term" value="C:membrane"/>
    <property type="evidence" value="ECO:0007669"/>
    <property type="project" value="UniProtKB-SubCell"/>
</dbReference>
<reference evidence="12 13" key="1">
    <citation type="journal article" date="2016" name="Nat. Commun.">
        <title>Thousands of microbial genomes shed light on interconnected biogeochemical processes in an aquifer system.</title>
        <authorList>
            <person name="Anantharaman K."/>
            <person name="Brown C.T."/>
            <person name="Hug L.A."/>
            <person name="Sharon I."/>
            <person name="Castelle C.J."/>
            <person name="Probst A.J."/>
            <person name="Thomas B.C."/>
            <person name="Singh A."/>
            <person name="Wilkins M.J."/>
            <person name="Karaoz U."/>
            <person name="Brodie E.L."/>
            <person name="Williams K.H."/>
            <person name="Hubbard S.S."/>
            <person name="Banfield J.F."/>
        </authorList>
    </citation>
    <scope>NUCLEOTIDE SEQUENCE [LARGE SCALE GENOMIC DNA]</scope>
</reference>
<evidence type="ECO:0000256" key="7">
    <source>
        <dbReference type="ARBA" id="ARBA00023004"/>
    </source>
</evidence>
<dbReference type="STRING" id="1802280.A3B37_02360"/>
<evidence type="ECO:0000256" key="9">
    <source>
        <dbReference type="ARBA" id="ARBA00023136"/>
    </source>
</evidence>
<feature type="domain" description="Fatty acid desaturase" evidence="11">
    <location>
        <begin position="39"/>
        <end position="249"/>
    </location>
</feature>
<dbReference type="PANTHER" id="PTHR11351">
    <property type="entry name" value="ACYL-COA DESATURASE"/>
    <property type="match status" value="1"/>
</dbReference>
<feature type="transmembrane region" description="Helical" evidence="10">
    <location>
        <begin position="161"/>
        <end position="179"/>
    </location>
</feature>
<evidence type="ECO:0000256" key="10">
    <source>
        <dbReference type="SAM" id="Phobius"/>
    </source>
</evidence>
<sequence length="286" mass="32279">MAMFRNPSSWQQPATALGPPLGLGLFLWLSWNLPDPWFWSLVLGLVILPQAAGFATTIYLHRYSAHRSLRLRKLVAWGFRCTLWILTSVDRRQWVAVHRKHHTFTDEEGDPHSPFLHGILRIQLLNVLYYARAARDPKTIQTWAPDISPDWWDRHLFGHPLGSYLGPIGGVGALVLLLGPNPGLVAAFLHAVMYVFGLSSSINGLCHWWGYRTFPNTATNIPWLAWLTGGEALHNNHHSLPTSPSFRVQSWEVDLGWIAILAMKMVGAITFVGKTISQQQQEVSRV</sequence>
<evidence type="ECO:0000259" key="11">
    <source>
        <dbReference type="Pfam" id="PF00487"/>
    </source>
</evidence>
<dbReference type="GO" id="GO:0016717">
    <property type="term" value="F:oxidoreductase activity, acting on paired donors, with oxidation of a pair of donors resulting in the reduction of molecular oxygen to two molecules of water"/>
    <property type="evidence" value="ECO:0007669"/>
    <property type="project" value="InterPro"/>
</dbReference>
<name>A0A1G2LEY0_9BACT</name>
<keyword evidence="9 10" id="KW-0472">Membrane</keyword>
<dbReference type="GO" id="GO:0006631">
    <property type="term" value="P:fatty acid metabolic process"/>
    <property type="evidence" value="ECO:0007669"/>
    <property type="project" value="UniProtKB-KW"/>
</dbReference>
<accession>A0A1G2LEY0</accession>
<protein>
    <recommendedName>
        <fullName evidence="11">Fatty acid desaturase domain-containing protein</fullName>
    </recommendedName>
</protein>
<keyword evidence="4" id="KW-0276">Fatty acid metabolism</keyword>
<dbReference type="EMBL" id="MHQS01000003">
    <property type="protein sequence ID" value="OHA09382.1"/>
    <property type="molecule type" value="Genomic_DNA"/>
</dbReference>
<evidence type="ECO:0000313" key="12">
    <source>
        <dbReference type="EMBL" id="OHA09382.1"/>
    </source>
</evidence>